<comment type="catalytic activity">
    <reaction evidence="1">
        <text>ATP + protein L-histidine = ADP + protein N-phospho-L-histidine.</text>
        <dbReference type="EC" id="2.7.13.3"/>
    </reaction>
</comment>
<evidence type="ECO:0000256" key="5">
    <source>
        <dbReference type="ARBA" id="ARBA00022679"/>
    </source>
</evidence>
<evidence type="ECO:0000259" key="10">
    <source>
        <dbReference type="PROSITE" id="PS50109"/>
    </source>
</evidence>
<dbReference type="KEGG" id="masz:C9I28_07730"/>
<protein>
    <recommendedName>
        <fullName evidence="3">histidine kinase</fullName>
        <ecNumber evidence="3">2.7.13.3</ecNumber>
    </recommendedName>
</protein>
<dbReference type="Pfam" id="PF00072">
    <property type="entry name" value="Response_reg"/>
    <property type="match status" value="2"/>
</dbReference>
<keyword evidence="6 12" id="KW-0418">Kinase</keyword>
<sequence>MKVTEPPPLILNVDDTDAARYAKTRILQRAGFRVTEAGSGTEALEKAHTEAPDLVLLDTKLPDINGFEVCRLLKQDPHTAPVLVLQTSASYLSSPDKVRALDSGADNYLFEPIEPEELVANVRALLRLGRVERELRDMDRRKDEFLAILAHELRNPLGPIRNAVELLRSLDPHASPAQENARRVILRQTDHMVRLVDDLLDVSRISQGKIALRRAPVELCALLRSTVETAEPNMAGRQHVLTTQLPEHDIWVDGDSVRLAQIVGNLLNNAAKFTPPGGRIALSVGLEGAQAVIRVTDNGIGIDPDQAASIFDLFAQAGHSPDRVQDGLGIGLSLVRTLVNLHGGDVRVDSRGLGQGATFEVRLPALTATPQADAANGPEPDKRADTYRILVVDDNQDSAEIVCALLQFAGHEVHMAHNGANAIEAALRLAPDVIFLDIGLPDMSGVEVAEKMRSYPQLQKTILVALTGYGQDKDRAGAMAAGFNRHLTKPVNMETLNETVCTLMRP</sequence>
<dbReference type="FunFam" id="1.10.287.130:FF:000001">
    <property type="entry name" value="Two-component sensor histidine kinase"/>
    <property type="match status" value="1"/>
</dbReference>
<reference evidence="12 13" key="1">
    <citation type="submission" date="2018-03" db="EMBL/GenBank/DDBJ databases">
        <title>Massilia armeniaca sp. nov., isolated from desert soil.</title>
        <authorList>
            <person name="Huang H."/>
            <person name="Ren M."/>
        </authorList>
    </citation>
    <scope>NUCLEOTIDE SEQUENCE [LARGE SCALE GENOMIC DNA]</scope>
    <source>
        <strain evidence="12 13">ZMN-3</strain>
    </source>
</reference>
<dbReference type="SUPFAM" id="SSF52172">
    <property type="entry name" value="CheY-like"/>
    <property type="match status" value="2"/>
</dbReference>
<dbReference type="GO" id="GO:0000155">
    <property type="term" value="F:phosphorelay sensor kinase activity"/>
    <property type="evidence" value="ECO:0007669"/>
    <property type="project" value="InterPro"/>
</dbReference>
<dbReference type="PROSITE" id="PS50110">
    <property type="entry name" value="RESPONSE_REGULATORY"/>
    <property type="match status" value="2"/>
</dbReference>
<dbReference type="Proteomes" id="UP000240505">
    <property type="component" value="Chromosome"/>
</dbReference>
<keyword evidence="4 9" id="KW-0597">Phosphoprotein</keyword>
<dbReference type="GO" id="GO:0005886">
    <property type="term" value="C:plasma membrane"/>
    <property type="evidence" value="ECO:0007669"/>
    <property type="project" value="UniProtKB-SubCell"/>
</dbReference>
<dbReference type="InterPro" id="IPR005467">
    <property type="entry name" value="His_kinase_dom"/>
</dbReference>
<dbReference type="SMART" id="SM00388">
    <property type="entry name" value="HisKA"/>
    <property type="match status" value="1"/>
</dbReference>
<feature type="modified residue" description="4-aspartylphosphate" evidence="9">
    <location>
        <position position="58"/>
    </location>
</feature>
<dbReference type="SMART" id="SM00448">
    <property type="entry name" value="REC"/>
    <property type="match status" value="2"/>
</dbReference>
<evidence type="ECO:0000256" key="1">
    <source>
        <dbReference type="ARBA" id="ARBA00000085"/>
    </source>
</evidence>
<evidence type="ECO:0000256" key="3">
    <source>
        <dbReference type="ARBA" id="ARBA00012438"/>
    </source>
</evidence>
<dbReference type="EC" id="2.7.13.3" evidence="3"/>
<dbReference type="InterPro" id="IPR001789">
    <property type="entry name" value="Sig_transdc_resp-reg_receiver"/>
</dbReference>
<feature type="domain" description="Response regulatory" evidence="11">
    <location>
        <begin position="388"/>
        <end position="504"/>
    </location>
</feature>
<evidence type="ECO:0000256" key="6">
    <source>
        <dbReference type="ARBA" id="ARBA00022777"/>
    </source>
</evidence>
<dbReference type="CDD" id="cd00082">
    <property type="entry name" value="HisKA"/>
    <property type="match status" value="1"/>
</dbReference>
<proteinExistence type="predicted"/>
<dbReference type="Gene3D" id="3.40.50.2300">
    <property type="match status" value="2"/>
</dbReference>
<dbReference type="RefSeq" id="WP_107140982.1">
    <property type="nucleotide sequence ID" value="NZ_CP028324.1"/>
</dbReference>
<dbReference type="SMART" id="SM00387">
    <property type="entry name" value="HATPase_c"/>
    <property type="match status" value="1"/>
</dbReference>
<dbReference type="PANTHER" id="PTHR43547:SF2">
    <property type="entry name" value="HYBRID SIGNAL TRANSDUCTION HISTIDINE KINASE C"/>
    <property type="match status" value="1"/>
</dbReference>
<feature type="domain" description="Histidine kinase" evidence="10">
    <location>
        <begin position="148"/>
        <end position="367"/>
    </location>
</feature>
<evidence type="ECO:0000313" key="13">
    <source>
        <dbReference type="Proteomes" id="UP000240505"/>
    </source>
</evidence>
<keyword evidence="5" id="KW-0808">Transferase</keyword>
<dbReference type="EMBL" id="CP028324">
    <property type="protein sequence ID" value="AVR95631.1"/>
    <property type="molecule type" value="Genomic_DNA"/>
</dbReference>
<keyword evidence="13" id="KW-1185">Reference proteome</keyword>
<dbReference type="Gene3D" id="1.10.287.130">
    <property type="match status" value="1"/>
</dbReference>
<keyword evidence="8" id="KW-0472">Membrane</keyword>
<dbReference type="InterPro" id="IPR004358">
    <property type="entry name" value="Sig_transdc_His_kin-like_C"/>
</dbReference>
<comment type="subcellular location">
    <subcellularLocation>
        <location evidence="2">Cell inner membrane</location>
        <topology evidence="2">Multi-pass membrane protein</topology>
    </subcellularLocation>
</comment>
<dbReference type="SUPFAM" id="SSF55874">
    <property type="entry name" value="ATPase domain of HSP90 chaperone/DNA topoisomerase II/histidine kinase"/>
    <property type="match status" value="1"/>
</dbReference>
<dbReference type="CDD" id="cd17580">
    <property type="entry name" value="REC_2_DhkD-like"/>
    <property type="match status" value="1"/>
</dbReference>
<dbReference type="SUPFAM" id="SSF47384">
    <property type="entry name" value="Homodimeric domain of signal transducing histidine kinase"/>
    <property type="match status" value="1"/>
</dbReference>
<name>A0A2R4C7U3_9BURK</name>
<dbReference type="FunFam" id="3.30.565.10:FF:000006">
    <property type="entry name" value="Sensor histidine kinase WalK"/>
    <property type="match status" value="1"/>
</dbReference>
<gene>
    <name evidence="12" type="ORF">C9I28_07730</name>
</gene>
<dbReference type="InterPro" id="IPR011006">
    <property type="entry name" value="CheY-like_superfamily"/>
</dbReference>
<evidence type="ECO:0000256" key="2">
    <source>
        <dbReference type="ARBA" id="ARBA00004429"/>
    </source>
</evidence>
<dbReference type="OrthoDB" id="9768069at2"/>
<evidence type="ECO:0000259" key="11">
    <source>
        <dbReference type="PROSITE" id="PS50110"/>
    </source>
</evidence>
<dbReference type="InterPro" id="IPR003661">
    <property type="entry name" value="HisK_dim/P_dom"/>
</dbReference>
<evidence type="ECO:0000256" key="4">
    <source>
        <dbReference type="ARBA" id="ARBA00022553"/>
    </source>
</evidence>
<evidence type="ECO:0000313" key="12">
    <source>
        <dbReference type="EMBL" id="AVR95631.1"/>
    </source>
</evidence>
<feature type="modified residue" description="4-aspartylphosphate" evidence="9">
    <location>
        <position position="437"/>
    </location>
</feature>
<dbReference type="PANTHER" id="PTHR43547">
    <property type="entry name" value="TWO-COMPONENT HISTIDINE KINASE"/>
    <property type="match status" value="1"/>
</dbReference>
<dbReference type="Pfam" id="PF00512">
    <property type="entry name" value="HisKA"/>
    <property type="match status" value="1"/>
</dbReference>
<dbReference type="Pfam" id="PF02518">
    <property type="entry name" value="HATPase_c"/>
    <property type="match status" value="1"/>
</dbReference>
<dbReference type="PRINTS" id="PR00344">
    <property type="entry name" value="BCTRLSENSOR"/>
</dbReference>
<evidence type="ECO:0000256" key="9">
    <source>
        <dbReference type="PROSITE-ProRule" id="PRU00169"/>
    </source>
</evidence>
<dbReference type="InterPro" id="IPR036097">
    <property type="entry name" value="HisK_dim/P_sf"/>
</dbReference>
<feature type="domain" description="Response regulatory" evidence="11">
    <location>
        <begin position="9"/>
        <end position="126"/>
    </location>
</feature>
<accession>A0A2R4C7U3</accession>
<dbReference type="InterPro" id="IPR036890">
    <property type="entry name" value="HATPase_C_sf"/>
</dbReference>
<organism evidence="12 13">
    <name type="scientific">Pseudoduganella armeniaca</name>
    <dbReference type="NCBI Taxonomy" id="2072590"/>
    <lineage>
        <taxon>Bacteria</taxon>
        <taxon>Pseudomonadati</taxon>
        <taxon>Pseudomonadota</taxon>
        <taxon>Betaproteobacteria</taxon>
        <taxon>Burkholderiales</taxon>
        <taxon>Oxalobacteraceae</taxon>
        <taxon>Telluria group</taxon>
        <taxon>Pseudoduganella</taxon>
    </lineage>
</organism>
<dbReference type="InterPro" id="IPR003594">
    <property type="entry name" value="HATPase_dom"/>
</dbReference>
<dbReference type="AlphaFoldDB" id="A0A2R4C7U3"/>
<dbReference type="Gene3D" id="3.30.565.10">
    <property type="entry name" value="Histidine kinase-like ATPase, C-terminal domain"/>
    <property type="match status" value="1"/>
</dbReference>
<evidence type="ECO:0000256" key="8">
    <source>
        <dbReference type="ARBA" id="ARBA00023136"/>
    </source>
</evidence>
<dbReference type="PROSITE" id="PS50109">
    <property type="entry name" value="HIS_KIN"/>
    <property type="match status" value="1"/>
</dbReference>
<evidence type="ECO:0000256" key="7">
    <source>
        <dbReference type="ARBA" id="ARBA00023012"/>
    </source>
</evidence>
<keyword evidence="7" id="KW-0902">Two-component regulatory system</keyword>
<dbReference type="Gene3D" id="6.10.250.690">
    <property type="match status" value="1"/>
</dbReference>